<dbReference type="STRING" id="105231.A0A1Y1IIX4"/>
<dbReference type="InterPro" id="IPR002893">
    <property type="entry name" value="Znf_MYND"/>
</dbReference>
<dbReference type="SUPFAM" id="SSF144232">
    <property type="entry name" value="HIT/MYND zinc finger-like"/>
    <property type="match status" value="1"/>
</dbReference>
<accession>A0A1Y1IIX4</accession>
<dbReference type="PANTHER" id="PTHR10237:SF14">
    <property type="entry name" value="MYND-TYPE DOMAIN-CONTAINING PROTEIN"/>
    <property type="match status" value="1"/>
</dbReference>
<evidence type="ECO:0000256" key="3">
    <source>
        <dbReference type="ARBA" id="ARBA00022833"/>
    </source>
</evidence>
<evidence type="ECO:0000259" key="5">
    <source>
        <dbReference type="PROSITE" id="PS50865"/>
    </source>
</evidence>
<dbReference type="InterPro" id="IPR024119">
    <property type="entry name" value="TF_DEAF-1"/>
</dbReference>
<keyword evidence="3" id="KW-0862">Zinc</keyword>
<keyword evidence="1" id="KW-0479">Metal-binding</keyword>
<dbReference type="AlphaFoldDB" id="A0A1Y1IIX4"/>
<evidence type="ECO:0000313" key="6">
    <source>
        <dbReference type="EMBL" id="GAQ90653.1"/>
    </source>
</evidence>
<dbReference type="PANTHER" id="PTHR10237">
    <property type="entry name" value="DEFORMED EPIDERMAL AUTOREGULATORY FACTOR 1 HOMOLOG SUPPRESSIN"/>
    <property type="match status" value="1"/>
</dbReference>
<proteinExistence type="predicted"/>
<evidence type="ECO:0000256" key="1">
    <source>
        <dbReference type="ARBA" id="ARBA00022723"/>
    </source>
</evidence>
<dbReference type="OrthoDB" id="5855668at2759"/>
<keyword evidence="2 4" id="KW-0863">Zinc-finger</keyword>
<dbReference type="GO" id="GO:0008270">
    <property type="term" value="F:zinc ion binding"/>
    <property type="evidence" value="ECO:0007669"/>
    <property type="project" value="UniProtKB-KW"/>
</dbReference>
<dbReference type="EMBL" id="DF237617">
    <property type="protein sequence ID" value="GAQ90653.1"/>
    <property type="molecule type" value="Genomic_DNA"/>
</dbReference>
<dbReference type="Proteomes" id="UP000054558">
    <property type="component" value="Unassembled WGS sequence"/>
</dbReference>
<dbReference type="PROSITE" id="PS50865">
    <property type="entry name" value="ZF_MYND_2"/>
    <property type="match status" value="1"/>
</dbReference>
<sequence length="181" mass="19765">MIHWDYEIASGHSALMIAKRLVNNDRPEDKALAADLARQEGLLATVARFVDHAPRFALLPDFFLSLLSLEAFPPGRLPSPVVSTLARLASGNQAPDVRSQAADLLRRFIASGLVSPGDLVPESVVHGFVHFEAGVQLPCDQCGALKMPGELKRCSRCKSARYCSADCQRADWKEHKKTCVA</sequence>
<reference evidence="6 7" key="1">
    <citation type="journal article" date="2014" name="Nat. Commun.">
        <title>Klebsormidium flaccidum genome reveals primary factors for plant terrestrial adaptation.</title>
        <authorList>
            <person name="Hori K."/>
            <person name="Maruyama F."/>
            <person name="Fujisawa T."/>
            <person name="Togashi T."/>
            <person name="Yamamoto N."/>
            <person name="Seo M."/>
            <person name="Sato S."/>
            <person name="Yamada T."/>
            <person name="Mori H."/>
            <person name="Tajima N."/>
            <person name="Moriyama T."/>
            <person name="Ikeuchi M."/>
            <person name="Watanabe M."/>
            <person name="Wada H."/>
            <person name="Kobayashi K."/>
            <person name="Saito M."/>
            <person name="Masuda T."/>
            <person name="Sasaki-Sekimoto Y."/>
            <person name="Mashiguchi K."/>
            <person name="Awai K."/>
            <person name="Shimojima M."/>
            <person name="Masuda S."/>
            <person name="Iwai M."/>
            <person name="Nobusawa T."/>
            <person name="Narise T."/>
            <person name="Kondo S."/>
            <person name="Saito H."/>
            <person name="Sato R."/>
            <person name="Murakawa M."/>
            <person name="Ihara Y."/>
            <person name="Oshima-Yamada Y."/>
            <person name="Ohtaka K."/>
            <person name="Satoh M."/>
            <person name="Sonobe K."/>
            <person name="Ishii M."/>
            <person name="Ohtani R."/>
            <person name="Kanamori-Sato M."/>
            <person name="Honoki R."/>
            <person name="Miyazaki D."/>
            <person name="Mochizuki H."/>
            <person name="Umetsu J."/>
            <person name="Higashi K."/>
            <person name="Shibata D."/>
            <person name="Kamiya Y."/>
            <person name="Sato N."/>
            <person name="Nakamura Y."/>
            <person name="Tabata S."/>
            <person name="Ida S."/>
            <person name="Kurokawa K."/>
            <person name="Ohta H."/>
        </authorList>
    </citation>
    <scope>NUCLEOTIDE SEQUENCE [LARGE SCALE GENOMIC DNA]</scope>
    <source>
        <strain evidence="6 7">NIES-2285</strain>
    </source>
</reference>
<feature type="domain" description="MYND-type" evidence="5">
    <location>
        <begin position="139"/>
        <end position="179"/>
    </location>
</feature>
<keyword evidence="7" id="KW-1185">Reference proteome</keyword>
<organism evidence="6 7">
    <name type="scientific">Klebsormidium nitens</name>
    <name type="common">Green alga</name>
    <name type="synonym">Ulothrix nitens</name>
    <dbReference type="NCBI Taxonomy" id="105231"/>
    <lineage>
        <taxon>Eukaryota</taxon>
        <taxon>Viridiplantae</taxon>
        <taxon>Streptophyta</taxon>
        <taxon>Klebsormidiophyceae</taxon>
        <taxon>Klebsormidiales</taxon>
        <taxon>Klebsormidiaceae</taxon>
        <taxon>Klebsormidium</taxon>
    </lineage>
</organism>
<name>A0A1Y1IIX4_KLENI</name>
<evidence type="ECO:0000256" key="4">
    <source>
        <dbReference type="PROSITE-ProRule" id="PRU00134"/>
    </source>
</evidence>
<evidence type="ECO:0000313" key="7">
    <source>
        <dbReference type="Proteomes" id="UP000054558"/>
    </source>
</evidence>
<gene>
    <name evidence="6" type="ORF">KFL_006680040</name>
</gene>
<dbReference type="Pfam" id="PF01753">
    <property type="entry name" value="zf-MYND"/>
    <property type="match status" value="1"/>
</dbReference>
<evidence type="ECO:0000256" key="2">
    <source>
        <dbReference type="ARBA" id="ARBA00022771"/>
    </source>
</evidence>
<dbReference type="PROSITE" id="PS01360">
    <property type="entry name" value="ZF_MYND_1"/>
    <property type="match status" value="1"/>
</dbReference>
<protein>
    <recommendedName>
        <fullName evidence="5">MYND-type domain-containing protein</fullName>
    </recommendedName>
</protein>
<dbReference type="Gene3D" id="6.10.140.2220">
    <property type="match status" value="1"/>
</dbReference>